<protein>
    <submittedName>
        <fullName evidence="1">Uncharacterized protein</fullName>
    </submittedName>
</protein>
<sequence length="74" mass="8118">MIIRAEYLLHLGNTRTVSSSNSITGQTESIGLTSIVIVKLCTGCLPQHFAIDSKQFNLSGKKLERTIQNCCGMF</sequence>
<proteinExistence type="predicted"/>
<evidence type="ECO:0000313" key="1">
    <source>
        <dbReference type="EMBL" id="JAH09689.1"/>
    </source>
</evidence>
<reference evidence="1" key="1">
    <citation type="submission" date="2014-11" db="EMBL/GenBank/DDBJ databases">
        <authorList>
            <person name="Amaro Gonzalez C."/>
        </authorList>
    </citation>
    <scope>NUCLEOTIDE SEQUENCE</scope>
</reference>
<dbReference type="AlphaFoldDB" id="A0A0E9PYV7"/>
<accession>A0A0E9PYV7</accession>
<organism evidence="1">
    <name type="scientific">Anguilla anguilla</name>
    <name type="common">European freshwater eel</name>
    <name type="synonym">Muraena anguilla</name>
    <dbReference type="NCBI Taxonomy" id="7936"/>
    <lineage>
        <taxon>Eukaryota</taxon>
        <taxon>Metazoa</taxon>
        <taxon>Chordata</taxon>
        <taxon>Craniata</taxon>
        <taxon>Vertebrata</taxon>
        <taxon>Euteleostomi</taxon>
        <taxon>Actinopterygii</taxon>
        <taxon>Neopterygii</taxon>
        <taxon>Teleostei</taxon>
        <taxon>Anguilliformes</taxon>
        <taxon>Anguillidae</taxon>
        <taxon>Anguilla</taxon>
    </lineage>
</organism>
<name>A0A0E9PYV7_ANGAN</name>
<reference evidence="1" key="2">
    <citation type="journal article" date="2015" name="Fish Shellfish Immunol.">
        <title>Early steps in the European eel (Anguilla anguilla)-Vibrio vulnificus interaction in the gills: Role of the RtxA13 toxin.</title>
        <authorList>
            <person name="Callol A."/>
            <person name="Pajuelo D."/>
            <person name="Ebbesson L."/>
            <person name="Teles M."/>
            <person name="MacKenzie S."/>
            <person name="Amaro C."/>
        </authorList>
    </citation>
    <scope>NUCLEOTIDE SEQUENCE</scope>
</reference>
<dbReference type="EMBL" id="GBXM01098888">
    <property type="protein sequence ID" value="JAH09689.1"/>
    <property type="molecule type" value="Transcribed_RNA"/>
</dbReference>